<gene>
    <name evidence="2" type="ORF">G7026_20645</name>
</gene>
<proteinExistence type="predicted"/>
<evidence type="ECO:0000259" key="1">
    <source>
        <dbReference type="Pfam" id="PF13619"/>
    </source>
</evidence>
<feature type="domain" description="KTSC" evidence="1">
    <location>
        <begin position="7"/>
        <end position="62"/>
    </location>
</feature>
<organism evidence="2 3">
    <name type="scientific">Stutzerimonas azotifigens</name>
    <dbReference type="NCBI Taxonomy" id="291995"/>
    <lineage>
        <taxon>Bacteria</taxon>
        <taxon>Pseudomonadati</taxon>
        <taxon>Pseudomonadota</taxon>
        <taxon>Gammaproteobacteria</taxon>
        <taxon>Pseudomonadales</taxon>
        <taxon>Pseudomonadaceae</taxon>
        <taxon>Stutzerimonas</taxon>
    </lineage>
</organism>
<evidence type="ECO:0000313" key="3">
    <source>
        <dbReference type="Proteomes" id="UP000786387"/>
    </source>
</evidence>
<dbReference type="EMBL" id="JAAMRF010000012">
    <property type="protein sequence ID" value="MBA1275757.1"/>
    <property type="molecule type" value="Genomic_DNA"/>
</dbReference>
<accession>A0ABR5Z6B0</accession>
<sequence length="71" mass="8292">MARARVESESLRSVGYDPARRVLEVEFQGDGVYRYEDVPPEVVLELLEAESMGTYFNQVFKAQGFRYRRLD</sequence>
<evidence type="ECO:0000313" key="2">
    <source>
        <dbReference type="EMBL" id="MBA1275757.1"/>
    </source>
</evidence>
<dbReference type="Proteomes" id="UP000786387">
    <property type="component" value="Unassembled WGS sequence"/>
</dbReference>
<name>A0ABR5Z6B0_9GAMM</name>
<keyword evidence="3" id="KW-1185">Reference proteome</keyword>
<protein>
    <submittedName>
        <fullName evidence="2">KTSC domain-containing protein</fullName>
    </submittedName>
</protein>
<comment type="caution">
    <text evidence="2">The sequence shown here is derived from an EMBL/GenBank/DDBJ whole genome shotgun (WGS) entry which is preliminary data.</text>
</comment>
<dbReference type="RefSeq" id="WP_181072987.1">
    <property type="nucleotide sequence ID" value="NZ_JAAMRF010000012.1"/>
</dbReference>
<dbReference type="Pfam" id="PF13619">
    <property type="entry name" value="KTSC"/>
    <property type="match status" value="1"/>
</dbReference>
<dbReference type="InterPro" id="IPR025309">
    <property type="entry name" value="KTSC_dom"/>
</dbReference>
<reference evidence="2 3" key="1">
    <citation type="submission" date="2020-02" db="EMBL/GenBank/DDBJ databases">
        <title>Synteny-based analysis reveals conserved mechanism for high triclosan tolerance in Pseudomonas, as well as instances of horizontal transfer.</title>
        <authorList>
            <person name="Mcfarland A.G."/>
            <person name="Bertucci H.K."/>
            <person name="Litmann E."/>
            <person name="Shen J."/>
            <person name="Huttenhower C."/>
            <person name="Hartmann E.M."/>
        </authorList>
    </citation>
    <scope>NUCLEOTIDE SEQUENCE [LARGE SCALE GENOMIC DNA]</scope>
    <source>
        <strain evidence="2 3">115A1</strain>
    </source>
</reference>